<dbReference type="SMART" id="SM00344">
    <property type="entry name" value="HTH_ASNC"/>
    <property type="match status" value="1"/>
</dbReference>
<keyword evidence="1" id="KW-0805">Transcription regulation</keyword>
<dbReference type="InterPro" id="IPR036390">
    <property type="entry name" value="WH_DNA-bd_sf"/>
</dbReference>
<dbReference type="EMBL" id="JAQQXR010000001">
    <property type="protein sequence ID" value="MDC8757077.1"/>
    <property type="molecule type" value="Genomic_DNA"/>
</dbReference>
<evidence type="ECO:0000256" key="3">
    <source>
        <dbReference type="ARBA" id="ARBA00023163"/>
    </source>
</evidence>
<reference evidence="5 6" key="1">
    <citation type="submission" date="2022-10" db="EMBL/GenBank/DDBJ databases">
        <title>Janthinobacterium sp. hw3 Genome sequencing.</title>
        <authorList>
            <person name="Park S."/>
        </authorList>
    </citation>
    <scope>NUCLEOTIDE SEQUENCE [LARGE SCALE GENOMIC DNA]</scope>
    <source>
        <strain evidence="6">hw3</strain>
    </source>
</reference>
<dbReference type="Pfam" id="PF01037">
    <property type="entry name" value="AsnC_trans_reg"/>
    <property type="match status" value="1"/>
</dbReference>
<name>A0ABT5JZZ6_9BURK</name>
<dbReference type="PANTHER" id="PTHR30154:SF34">
    <property type="entry name" value="TRANSCRIPTIONAL REGULATOR AZLB"/>
    <property type="match status" value="1"/>
</dbReference>
<keyword evidence="3" id="KW-0804">Transcription</keyword>
<evidence type="ECO:0000259" key="4">
    <source>
        <dbReference type="PROSITE" id="PS50956"/>
    </source>
</evidence>
<dbReference type="InterPro" id="IPR019888">
    <property type="entry name" value="Tscrpt_reg_AsnC-like"/>
</dbReference>
<protein>
    <submittedName>
        <fullName evidence="5">Lrp/AsnC family transcriptional regulator</fullName>
    </submittedName>
</protein>
<dbReference type="SUPFAM" id="SSF54909">
    <property type="entry name" value="Dimeric alpha+beta barrel"/>
    <property type="match status" value="1"/>
</dbReference>
<dbReference type="Gene3D" id="3.30.70.920">
    <property type="match status" value="1"/>
</dbReference>
<dbReference type="PROSITE" id="PS50956">
    <property type="entry name" value="HTH_ASNC_2"/>
    <property type="match status" value="1"/>
</dbReference>
<dbReference type="InterPro" id="IPR036388">
    <property type="entry name" value="WH-like_DNA-bd_sf"/>
</dbReference>
<dbReference type="Pfam" id="PF13404">
    <property type="entry name" value="HTH_AsnC-type"/>
    <property type="match status" value="1"/>
</dbReference>
<feature type="domain" description="HTH asnC-type" evidence="4">
    <location>
        <begin position="6"/>
        <end position="67"/>
    </location>
</feature>
<dbReference type="InterPro" id="IPR011008">
    <property type="entry name" value="Dimeric_a/b-barrel"/>
</dbReference>
<dbReference type="InterPro" id="IPR000485">
    <property type="entry name" value="AsnC-type_HTH_dom"/>
</dbReference>
<dbReference type="PRINTS" id="PR00033">
    <property type="entry name" value="HTHASNC"/>
</dbReference>
<evidence type="ECO:0000313" key="5">
    <source>
        <dbReference type="EMBL" id="MDC8757077.1"/>
    </source>
</evidence>
<dbReference type="InterPro" id="IPR019887">
    <property type="entry name" value="Tscrpt_reg_AsnC/Lrp_C"/>
</dbReference>
<organism evidence="5 6">
    <name type="scientific">Janthinobacterium fluminis</name>
    <dbReference type="NCBI Taxonomy" id="2987524"/>
    <lineage>
        <taxon>Bacteria</taxon>
        <taxon>Pseudomonadati</taxon>
        <taxon>Pseudomonadota</taxon>
        <taxon>Betaproteobacteria</taxon>
        <taxon>Burkholderiales</taxon>
        <taxon>Oxalobacteraceae</taxon>
        <taxon>Janthinobacterium</taxon>
    </lineage>
</organism>
<dbReference type="SUPFAM" id="SSF46785">
    <property type="entry name" value="Winged helix' DNA-binding domain"/>
    <property type="match status" value="1"/>
</dbReference>
<evidence type="ECO:0000256" key="1">
    <source>
        <dbReference type="ARBA" id="ARBA00023015"/>
    </source>
</evidence>
<proteinExistence type="predicted"/>
<gene>
    <name evidence="5" type="ORF">OIK44_05665</name>
</gene>
<keyword evidence="2" id="KW-0238">DNA-binding</keyword>
<accession>A0ABT5JZZ6</accession>
<dbReference type="PANTHER" id="PTHR30154">
    <property type="entry name" value="LEUCINE-RESPONSIVE REGULATORY PROTEIN"/>
    <property type="match status" value="1"/>
</dbReference>
<evidence type="ECO:0000313" key="6">
    <source>
        <dbReference type="Proteomes" id="UP001221208"/>
    </source>
</evidence>
<sequence length="171" mass="18856">MSKVVVDRYDVDLLLALQRDGRATNSALGEEVHLSTSQVSRRIQRLEESEVISHYVAVLKPEVVGLGVIAFTHVTLERQGEQGGRFEQAIADIPEVLECLSVTGEADYILRIAVPDLASFADFMTACLLRLPGVANVKSTVTLKTIKQTFSLPLEHIKRPAQAQRQISFAK</sequence>
<comment type="caution">
    <text evidence="5">The sequence shown here is derived from an EMBL/GenBank/DDBJ whole genome shotgun (WGS) entry which is preliminary data.</text>
</comment>
<keyword evidence="6" id="KW-1185">Reference proteome</keyword>
<evidence type="ECO:0000256" key="2">
    <source>
        <dbReference type="ARBA" id="ARBA00023125"/>
    </source>
</evidence>
<dbReference type="Proteomes" id="UP001221208">
    <property type="component" value="Unassembled WGS sequence"/>
</dbReference>
<dbReference type="RefSeq" id="WP_273669725.1">
    <property type="nucleotide sequence ID" value="NZ_JAQQXR010000001.1"/>
</dbReference>
<dbReference type="Gene3D" id="1.10.10.10">
    <property type="entry name" value="Winged helix-like DNA-binding domain superfamily/Winged helix DNA-binding domain"/>
    <property type="match status" value="1"/>
</dbReference>